<evidence type="ECO:0000313" key="4">
    <source>
        <dbReference type="Proteomes" id="UP000188613"/>
    </source>
</evidence>
<dbReference type="InterPro" id="IPR036291">
    <property type="entry name" value="NAD(P)-bd_dom_sf"/>
</dbReference>
<evidence type="ECO:0000259" key="2">
    <source>
        <dbReference type="Pfam" id="PF22725"/>
    </source>
</evidence>
<keyword evidence="4" id="KW-1185">Reference proteome</keyword>
<dbReference type="Pfam" id="PF01408">
    <property type="entry name" value="GFO_IDH_MocA"/>
    <property type="match status" value="1"/>
</dbReference>
<organism evidence="3 4">
    <name type="scientific">Domibacillus epiphyticus</name>
    <dbReference type="NCBI Taxonomy" id="1714355"/>
    <lineage>
        <taxon>Bacteria</taxon>
        <taxon>Bacillati</taxon>
        <taxon>Bacillota</taxon>
        <taxon>Bacilli</taxon>
        <taxon>Bacillales</taxon>
        <taxon>Bacillaceae</taxon>
        <taxon>Domibacillus</taxon>
    </lineage>
</organism>
<dbReference type="InterPro" id="IPR000683">
    <property type="entry name" value="Gfo/Idh/MocA-like_OxRdtase_N"/>
</dbReference>
<dbReference type="SUPFAM" id="SSF55347">
    <property type="entry name" value="Glyceraldehyde-3-phosphate dehydrogenase-like, C-terminal domain"/>
    <property type="match status" value="1"/>
</dbReference>
<dbReference type="PANTHER" id="PTHR43249:SF1">
    <property type="entry name" value="D-GLUCOSIDE 3-DEHYDROGENASE"/>
    <property type="match status" value="1"/>
</dbReference>
<dbReference type="OrthoDB" id="9815825at2"/>
<proteinExistence type="predicted"/>
<dbReference type="EMBL" id="MSFI01000005">
    <property type="protein sequence ID" value="OMP68195.1"/>
    <property type="molecule type" value="Genomic_DNA"/>
</dbReference>
<dbReference type="RefSeq" id="WP_076763805.1">
    <property type="nucleotide sequence ID" value="NZ_MSFI01000005.1"/>
</dbReference>
<sequence>MKTLKIGVLGAGEIAKGRHIPAFRHVEEVSVTAVMDINEERAQEAAEKFDIERVYTDLNDMLENIDALLITTPNKYHAPAAVQALNAGVHVLCEKPMALNTKECKEMIEAAEKSGKVLTIAYHYRFMKEARAAKRIIDSGEIGEPLVIRIKAMRRRKVPGWGVFTNRGLQGGGALIDYGCHLLDLALWLTGSSKPTEVSGTTYNNLSMQKDQVNEWGTINPATFEVEDHAAAFIRLENGATVILETSWAANIPEDEETISISGTKGGLDVFPLRLNKAENGVLLNTDITWMPEEEPFEILQAKHFAACCLGFAVPLANPYESLYVSSIMESVYESAKVGRSIQIKRE</sequence>
<evidence type="ECO:0000259" key="1">
    <source>
        <dbReference type="Pfam" id="PF01408"/>
    </source>
</evidence>
<dbReference type="STRING" id="1714355.BTO28_02720"/>
<protein>
    <submittedName>
        <fullName evidence="3">Dehydrogenase</fullName>
    </submittedName>
</protein>
<feature type="domain" description="Gfo/Idh/MocA-like oxidoreductase N-terminal" evidence="1">
    <location>
        <begin position="4"/>
        <end position="122"/>
    </location>
</feature>
<comment type="caution">
    <text evidence="3">The sequence shown here is derived from an EMBL/GenBank/DDBJ whole genome shotgun (WGS) entry which is preliminary data.</text>
</comment>
<dbReference type="Gene3D" id="3.40.50.720">
    <property type="entry name" value="NAD(P)-binding Rossmann-like Domain"/>
    <property type="match status" value="1"/>
</dbReference>
<evidence type="ECO:0000313" key="3">
    <source>
        <dbReference type="EMBL" id="OMP68195.1"/>
    </source>
</evidence>
<dbReference type="GO" id="GO:0000166">
    <property type="term" value="F:nucleotide binding"/>
    <property type="evidence" value="ECO:0007669"/>
    <property type="project" value="InterPro"/>
</dbReference>
<name>A0A1V2AB22_9BACI</name>
<dbReference type="InterPro" id="IPR052515">
    <property type="entry name" value="Gfo/Idh/MocA_Oxidoreductase"/>
</dbReference>
<dbReference type="Pfam" id="PF22725">
    <property type="entry name" value="GFO_IDH_MocA_C3"/>
    <property type="match status" value="1"/>
</dbReference>
<dbReference type="SUPFAM" id="SSF51735">
    <property type="entry name" value="NAD(P)-binding Rossmann-fold domains"/>
    <property type="match status" value="1"/>
</dbReference>
<dbReference type="Proteomes" id="UP000188613">
    <property type="component" value="Unassembled WGS sequence"/>
</dbReference>
<dbReference type="AlphaFoldDB" id="A0A1V2AB22"/>
<reference evidence="3 4" key="1">
    <citation type="submission" date="2016-12" db="EMBL/GenBank/DDBJ databases">
        <title>Domibacillus sp. SAB 38T whole genome sequencing.</title>
        <authorList>
            <person name="Verma A."/>
            <person name="Ojha A.K."/>
            <person name="Krishnamurthi S."/>
        </authorList>
    </citation>
    <scope>NUCLEOTIDE SEQUENCE [LARGE SCALE GENOMIC DNA]</scope>
    <source>
        <strain evidence="3 4">SAB 38</strain>
    </source>
</reference>
<feature type="domain" description="GFO/IDH/MocA-like oxidoreductase" evidence="2">
    <location>
        <begin position="131"/>
        <end position="268"/>
    </location>
</feature>
<dbReference type="InterPro" id="IPR055170">
    <property type="entry name" value="GFO_IDH_MocA-like_dom"/>
</dbReference>
<dbReference type="Gene3D" id="3.30.360.10">
    <property type="entry name" value="Dihydrodipicolinate Reductase, domain 2"/>
    <property type="match status" value="1"/>
</dbReference>
<dbReference type="PANTHER" id="PTHR43249">
    <property type="entry name" value="UDP-N-ACETYL-2-AMINO-2-DEOXY-D-GLUCURONATE OXIDASE"/>
    <property type="match status" value="1"/>
</dbReference>
<gene>
    <name evidence="3" type="ORF">BTO28_02720</name>
</gene>
<accession>A0A1V2AB22</accession>